<feature type="domain" description="SMC hinge" evidence="3">
    <location>
        <begin position="2010"/>
        <end position="2136"/>
    </location>
</feature>
<dbReference type="Pfam" id="PF26199">
    <property type="entry name" value="Ig_SMCHD1_8th"/>
    <property type="match status" value="1"/>
</dbReference>
<dbReference type="InterPro" id="IPR055109">
    <property type="entry name" value="SMCHD1_S5"/>
</dbReference>
<dbReference type="GO" id="GO:0006302">
    <property type="term" value="P:double-strand break repair"/>
    <property type="evidence" value="ECO:0007669"/>
    <property type="project" value="InterPro"/>
</dbReference>
<evidence type="ECO:0000313" key="7">
    <source>
        <dbReference type="Proteomes" id="UP000444721"/>
    </source>
</evidence>
<feature type="compositionally biased region" description="Polar residues" evidence="2">
    <location>
        <begin position="2267"/>
        <end position="2279"/>
    </location>
</feature>
<sequence>MPPKKMEKTVTASSTTTTSNSTTRKKQTSSNNDTNSGTARAGTNGKNQQQKRPLEDEYLDNDDNIIDDDEEIVIGEQSLLSVGSSSAIGKNSVNKKSSSTTKNNNSYDMHEKLEPSQKKTKPNESCSTSSNVNISKTNKELQSSEMDTMSGDQQGCSEKTTAVANLNAYKIVDAHTGKKKTIGPKHKITSLNQLKHAICEVFKLKSVNDIESIRNLDDKNITDADLQIASSLDGKSNKNDLNDSTVVVIDDTNQNSYSTKNLPPTSTHGYFILTLKSNTTSENSSKVKANLQLTVDIVPHVNILIHGGDEYDFITALAEVIDNSIQNTVLNKNDRIIDIRFEKPSHNNEFKSKLHIWDNGRGMNFKTLVNWATLGITDAPVDDAQMSAKTKSEVPRRRVFDKFITSDFSRYGVGSKKAIFNLGDQVTLVSKPKDSRFVYEVTLSRQKLEEDFGSGKDKQWKADCISRPPSDTEKQWESFTHFTISDIKKVYVDRYDASLIKKRLGHIYHYYIYGTDGNKEGRDIIEDDDEFSDTQDELEEDSVPASDEDEPTKTSKSSSQQSSTSSSQKRSTKKALSDEEDFIDFRKPKNVIIKVDGVPISSEDKDLESLYLQEGKAPFSFEIKLSVKNSDSVGTGLELSMPTQSSGISIVNSTVRGIIYYYPFKQGRETLPIPEELYLEGGKYVPTDQEVPLSERNPGFECFWNGRLLANEKIKNLPWMEKERSNRDIPDNCYRRVKGMLFFDYAFEVSANKMYLCKQTPLCQALLNYTDRTLMQRYRKWIKECHKKLDEEIIFDECDLERTQKEGKGLKTFYKRIKHGQTSYNVGDYVVMKTRPKIIGTLVDMFRDLTSEEYTVTAVVKEWTPESQNDDTSKISGQCFPISKIQSVLTKQEFKSEISKMKNKLPSYIDVVDTPSVSARERRPPPDPVTAGYVLKYISASIMTGDHKVVTAQVYPITLTIRYEGENEKEQKFEASITSTKAFKKGIHCFKPYKLKPEFNIAGTYLLELSSTEDSGIKSKVVKLDVVPAGPTDLKICSEIPQVSKLFSTLKVDKNLTEDAVVFFLKKEISPIVIEQLDPYGNFVPFTTSGNLLNEQLKITTSDDSIVLSSYNVSFTNDKRLQISNLCITNAHIGNAKFLNTKLLISFGILSVLELKIFVLAGEVFSIELSEDSKAILKNNSVKKTLPEIEARLLDEMGNCVFLKPEYDEDEEVSELSPLLKGDALKEDVRGVLNVETGYFVFKGATVHSDTNSSQRKETEIMLCCNKIFITIPLTIEAISTIKPSTFSLIPPDTDKHMVKDRQPLKANVQAIVGSELVGWKLELGNEMYERMVFDGYARTSWSNANLLPIESGICLLPTLVVPQSAKTTKYTIDILSKSSQNEDLMQDEDGDHDINPEFIIANFTIHLRSVNGAPCIFKIHRKKQVLETVKCEQPFSIKCSIMDAYGNTLDPHEDKEIYPELEHIDADIEIVSQLHGESEKIEIASPEKMKKITTTHGYLKFCNISLIGPTGEFHFKVVDRSGKIKEDKIEHVMLEPGPPHSLRINETIGEVIFDVENLGLTPTFFVTSHDIFGNKILSHGTYEIEPPETGIDIVQYEGEINQSMSLKVDEGRAYMPQFWINGVEGHHSFSIQCPNTKIESAYFKLNVKKGSHPTSLKILNKVSQLKAGDFMDPFEVVVLGENGQPVKAPAQLHLNVTDPQGSDKRHFVSNTSKNDLSYTFASSERVFIKAGVYRFKIALDLSSLPSIIPLGLPNSLTELFDLVVTPDEPAALEIENDTFQLPVVTNCAEDIDKRSFWEELSLKVVDKHSNTVIADDKIKKVTISVERSEESMDSELPELEGQLEAKFENGRAKFSRLSIKEGSGETGFFKLVFTAKHLPPKELDFAFTDNSKVQEEEKELQQKRLTLLSELDYLKQEIKKAQENHQENEYKLSNYRSAQHELLKAIKEFELTFENDVPNLENTEKMLTLLKKKIEIKAQNNRKTRECNVGLSENKALQKIKQLQKESDSGIVGILGELGYIDNEKQNDTISRMIADKMQCIVVQDQASMDKVRKALEPFPNKLPILPLDNIFKCPKGLDNYGKLRLDPIGDNVDGFVGYAVNLIELDSRKDMLRHAFWNILGQTLVFESFEKGLQFRKKRLETNTNTPIIICLDGERIESTGIVYGGAKSNAPPVFRFGQTPISENPEIKLLLEKKKKVEEFKKLLKETISFEKGEYKQSEQARDEIISKHQPELEHIEEELAAVEEGLRNIRQGLVLSKKKKASGYQNTTTKNNAQQKKGGAGSKSTSNAETPNKKKHHSTPPSEPSSPILFSQSQRSMMQEQGEMDDDIIEEYPESDRDEIEEFPSDQEDSSPRKQHKSKKSGKAKKVTRESSSSSQKKKKKD</sequence>
<feature type="region of interest" description="Disordered" evidence="2">
    <location>
        <begin position="83"/>
        <end position="155"/>
    </location>
</feature>
<dbReference type="GeneID" id="68115516"/>
<comment type="caution">
    <text evidence="6">The sequence shown here is derived from an EMBL/GenBank/DDBJ whole genome shotgun (WGS) entry which is preliminary data.</text>
</comment>
<dbReference type="OMA" id="PIECFNR"/>
<dbReference type="Pfam" id="PF06470">
    <property type="entry name" value="SMC_hinge"/>
    <property type="match status" value="1"/>
</dbReference>
<dbReference type="PANTHER" id="PTHR22640:SF2">
    <property type="entry name" value="STRUCTURAL MAINTENANCE OF CHROMOSOMES FLEXIBLE HINGE DOMAIN-CONTAINING PROTEIN 1"/>
    <property type="match status" value="1"/>
</dbReference>
<dbReference type="VEuPathDB" id="AmoebaDB:NF0002380"/>
<dbReference type="Gene3D" id="1.20.1060.20">
    <property type="match status" value="1"/>
</dbReference>
<feature type="region of interest" description="Disordered" evidence="2">
    <location>
        <begin position="2262"/>
        <end position="2386"/>
    </location>
</feature>
<dbReference type="VEuPathDB" id="AmoebaDB:FDP41_008298"/>
<feature type="compositionally biased region" description="Low complexity" evidence="2">
    <location>
        <begin position="90"/>
        <end position="106"/>
    </location>
</feature>
<dbReference type="GO" id="GO:0005694">
    <property type="term" value="C:chromosome"/>
    <property type="evidence" value="ECO:0007669"/>
    <property type="project" value="InterPro"/>
</dbReference>
<feature type="compositionally biased region" description="Polar residues" evidence="2">
    <location>
        <begin position="123"/>
        <end position="155"/>
    </location>
</feature>
<dbReference type="InterPro" id="IPR058616">
    <property type="entry name" value="Ig_SMCHD1_8th"/>
</dbReference>
<feature type="compositionally biased region" description="Low complexity" evidence="2">
    <location>
        <begin position="9"/>
        <end position="32"/>
    </location>
</feature>
<feature type="region of interest" description="Disordered" evidence="2">
    <location>
        <begin position="1"/>
        <end position="64"/>
    </location>
</feature>
<dbReference type="Gene3D" id="3.30.70.1620">
    <property type="match status" value="1"/>
</dbReference>
<dbReference type="GO" id="GO:0005524">
    <property type="term" value="F:ATP binding"/>
    <property type="evidence" value="ECO:0007669"/>
    <property type="project" value="InterPro"/>
</dbReference>
<feature type="compositionally biased region" description="Basic residues" evidence="2">
    <location>
        <begin position="2357"/>
        <end position="2370"/>
    </location>
</feature>
<dbReference type="RefSeq" id="XP_044558307.1">
    <property type="nucleotide sequence ID" value="XM_044712136.1"/>
</dbReference>
<evidence type="ECO:0000259" key="4">
    <source>
        <dbReference type="Pfam" id="PF22899"/>
    </source>
</evidence>
<evidence type="ECO:0000259" key="5">
    <source>
        <dbReference type="Pfam" id="PF26199"/>
    </source>
</evidence>
<dbReference type="EMBL" id="VFQX01000060">
    <property type="protein sequence ID" value="KAF0973594.1"/>
    <property type="molecule type" value="Genomic_DNA"/>
</dbReference>
<dbReference type="SUPFAM" id="SSF55874">
    <property type="entry name" value="ATPase domain of HSP90 chaperone/DNA topoisomerase II/histidine kinase"/>
    <property type="match status" value="1"/>
</dbReference>
<dbReference type="Pfam" id="PF22899">
    <property type="entry name" value="SMCHD1_S5"/>
    <property type="match status" value="1"/>
</dbReference>
<feature type="compositionally biased region" description="Basic and acidic residues" evidence="2">
    <location>
        <begin position="108"/>
        <end position="117"/>
    </location>
</feature>
<feature type="compositionally biased region" description="Low complexity" evidence="2">
    <location>
        <begin position="554"/>
        <end position="569"/>
    </location>
</feature>
<feature type="compositionally biased region" description="Acidic residues" evidence="2">
    <location>
        <begin position="2326"/>
        <end position="2353"/>
    </location>
</feature>
<dbReference type="OrthoDB" id="10256039at2759"/>
<dbReference type="InterPro" id="IPR038892">
    <property type="entry name" value="SMCHD1"/>
</dbReference>
<feature type="coiled-coil region" evidence="1">
    <location>
        <begin position="1891"/>
        <end position="1932"/>
    </location>
</feature>
<feature type="compositionally biased region" description="Polar residues" evidence="2">
    <location>
        <begin position="2312"/>
        <end position="2323"/>
    </location>
</feature>
<dbReference type="Pfam" id="PF13589">
    <property type="entry name" value="HATPase_c_3"/>
    <property type="match status" value="1"/>
</dbReference>
<feature type="compositionally biased region" description="Acidic residues" evidence="2">
    <location>
        <begin position="532"/>
        <end position="550"/>
    </location>
</feature>
<dbReference type="SUPFAM" id="SSF75553">
    <property type="entry name" value="Smc hinge domain"/>
    <property type="match status" value="1"/>
</dbReference>
<evidence type="ECO:0000256" key="2">
    <source>
        <dbReference type="SAM" id="MobiDB-lite"/>
    </source>
</evidence>
<evidence type="ECO:0000259" key="3">
    <source>
        <dbReference type="Pfam" id="PF06470"/>
    </source>
</evidence>
<dbReference type="InterPro" id="IPR036277">
    <property type="entry name" value="SMC_hinge_sf"/>
</dbReference>
<dbReference type="PANTHER" id="PTHR22640">
    <property type="entry name" value="STRUCTURAL MAINTENANCE OF CHROMOSOMES FLEXIBLE HINGE DOMAIN-CONTAINING PROTEIN 1"/>
    <property type="match status" value="1"/>
</dbReference>
<gene>
    <name evidence="6" type="ORF">FDP41_008298</name>
</gene>
<reference evidence="6 7" key="1">
    <citation type="journal article" date="2019" name="Sci. Rep.">
        <title>Nanopore sequencing improves the draft genome of the human pathogenic amoeba Naegleria fowleri.</title>
        <authorList>
            <person name="Liechti N."/>
            <person name="Schurch N."/>
            <person name="Bruggmann R."/>
            <person name="Wittwer M."/>
        </authorList>
    </citation>
    <scope>NUCLEOTIDE SEQUENCE [LARGE SCALE GENOMIC DNA]</scope>
    <source>
        <strain evidence="6 7">ATCC 30894</strain>
    </source>
</reference>
<proteinExistence type="predicted"/>
<name>A0A6A5BHS3_NAEFO</name>
<keyword evidence="7" id="KW-1185">Reference proteome</keyword>
<dbReference type="GO" id="GO:0051276">
    <property type="term" value="P:chromosome organization"/>
    <property type="evidence" value="ECO:0007669"/>
    <property type="project" value="InterPro"/>
</dbReference>
<accession>A0A6A5BHS3</accession>
<dbReference type="VEuPathDB" id="AmoebaDB:NfTy_090690"/>
<dbReference type="InterPro" id="IPR036890">
    <property type="entry name" value="HATPase_C_sf"/>
</dbReference>
<feature type="region of interest" description="Disordered" evidence="2">
    <location>
        <begin position="532"/>
        <end position="575"/>
    </location>
</feature>
<protein>
    <submittedName>
        <fullName evidence="6">Uncharacterized protein</fullName>
    </submittedName>
</protein>
<evidence type="ECO:0000313" key="6">
    <source>
        <dbReference type="EMBL" id="KAF0973594.1"/>
    </source>
</evidence>
<dbReference type="InterPro" id="IPR010935">
    <property type="entry name" value="SMC_hinge"/>
</dbReference>
<evidence type="ECO:0000256" key="1">
    <source>
        <dbReference type="SAM" id="Coils"/>
    </source>
</evidence>
<dbReference type="Proteomes" id="UP000444721">
    <property type="component" value="Unassembled WGS sequence"/>
</dbReference>
<feature type="domain" description="SMCHD1 ribosomal S5" evidence="4">
    <location>
        <begin position="606"/>
        <end position="788"/>
    </location>
</feature>
<dbReference type="VEuPathDB" id="AmoebaDB:NF0002390"/>
<feature type="domain" description="SMCHD1 Ig-like" evidence="5">
    <location>
        <begin position="1781"/>
        <end position="1888"/>
    </location>
</feature>
<keyword evidence="1" id="KW-0175">Coiled coil</keyword>
<organism evidence="6 7">
    <name type="scientific">Naegleria fowleri</name>
    <name type="common">Brain eating amoeba</name>
    <dbReference type="NCBI Taxonomy" id="5763"/>
    <lineage>
        <taxon>Eukaryota</taxon>
        <taxon>Discoba</taxon>
        <taxon>Heterolobosea</taxon>
        <taxon>Tetramitia</taxon>
        <taxon>Eutetramitia</taxon>
        <taxon>Vahlkampfiidae</taxon>
        <taxon>Naegleria</taxon>
    </lineage>
</organism>